<proteinExistence type="predicted"/>
<protein>
    <submittedName>
        <fullName evidence="2">Uncharacterized protein</fullName>
    </submittedName>
</protein>
<sequence length="116" mass="13220">MPKGFKGFQKGNGLGRNCFAKGHPRYGGRRPGTMGAKTKSIKLLLNELLPPETLKQHWHYFLYNKDIEVRLRAFRLAIQYMFGRPSSTPLDPDDLPQTDGPQFDTGSIHTRHEPIN</sequence>
<feature type="region of interest" description="Disordered" evidence="1">
    <location>
        <begin position="84"/>
        <end position="116"/>
    </location>
</feature>
<gene>
    <name evidence="2" type="ORF">HRJ53_29545</name>
</gene>
<evidence type="ECO:0000313" key="2">
    <source>
        <dbReference type="EMBL" id="MBA0089155.1"/>
    </source>
</evidence>
<dbReference type="AlphaFoldDB" id="A0A7V8NXV5"/>
<accession>A0A7V8NXV5</accession>
<dbReference type="EMBL" id="JACDQQ010002856">
    <property type="protein sequence ID" value="MBA0089155.1"/>
    <property type="molecule type" value="Genomic_DNA"/>
</dbReference>
<evidence type="ECO:0000313" key="3">
    <source>
        <dbReference type="Proteomes" id="UP000567293"/>
    </source>
</evidence>
<comment type="caution">
    <text evidence="2">The sequence shown here is derived from an EMBL/GenBank/DDBJ whole genome shotgun (WGS) entry which is preliminary data.</text>
</comment>
<name>A0A7V8NXV5_9BACT</name>
<organism evidence="2 3">
    <name type="scientific">Candidatus Acidiferrum panamense</name>
    <dbReference type="NCBI Taxonomy" id="2741543"/>
    <lineage>
        <taxon>Bacteria</taxon>
        <taxon>Pseudomonadati</taxon>
        <taxon>Acidobacteriota</taxon>
        <taxon>Terriglobia</taxon>
        <taxon>Candidatus Acidiferrales</taxon>
        <taxon>Candidatus Acidiferrum</taxon>
    </lineage>
</organism>
<evidence type="ECO:0000256" key="1">
    <source>
        <dbReference type="SAM" id="MobiDB-lite"/>
    </source>
</evidence>
<dbReference type="Proteomes" id="UP000567293">
    <property type="component" value="Unassembled WGS sequence"/>
</dbReference>
<keyword evidence="3" id="KW-1185">Reference proteome</keyword>
<reference evidence="2" key="1">
    <citation type="submission" date="2020-06" db="EMBL/GenBank/DDBJ databases">
        <title>Legume-microbial interactions unlock mineral nutrients during tropical forest succession.</title>
        <authorList>
            <person name="Epihov D.Z."/>
        </authorList>
    </citation>
    <scope>NUCLEOTIDE SEQUENCE [LARGE SCALE GENOMIC DNA]</scope>
    <source>
        <strain evidence="2">Pan2503</strain>
    </source>
</reference>